<dbReference type="Pfam" id="PF04519">
    <property type="entry name" value="Bactofilin"/>
    <property type="match status" value="1"/>
</dbReference>
<feature type="transmembrane region" description="Helical" evidence="2">
    <location>
        <begin position="6"/>
        <end position="22"/>
    </location>
</feature>
<reference evidence="3" key="2">
    <citation type="journal article" date="2021" name="Front. Microbiol.">
        <title>Aerobic Denitrification and Heterotrophic Sulfur Oxidation in the Genus Halomonas Revealed by Six Novel Species Characterizations and Genome-Based Analysis.</title>
        <authorList>
            <person name="Wang L."/>
            <person name="Shao Z."/>
        </authorList>
    </citation>
    <scope>NUCLEOTIDE SEQUENCE</scope>
    <source>
        <strain evidence="3">MCCC 1A05776</strain>
    </source>
</reference>
<evidence type="ECO:0000256" key="1">
    <source>
        <dbReference type="ARBA" id="ARBA00044755"/>
    </source>
</evidence>
<comment type="caution">
    <text evidence="3">The sequence shown here is derived from an EMBL/GenBank/DDBJ whole genome shotgun (WGS) entry which is preliminary data.</text>
</comment>
<keyword evidence="2" id="KW-0812">Transmembrane</keyword>
<dbReference type="Proteomes" id="UP001320178">
    <property type="component" value="Unassembled WGS sequence"/>
</dbReference>
<gene>
    <name evidence="3" type="ORF">HOP61_03090</name>
</gene>
<dbReference type="RefSeq" id="WP_160113366.1">
    <property type="nucleotide sequence ID" value="NZ_FNVC01000005.1"/>
</dbReference>
<proteinExistence type="inferred from homology"/>
<dbReference type="PANTHER" id="PTHR35024">
    <property type="entry name" value="HYPOTHETICAL CYTOSOLIC PROTEIN"/>
    <property type="match status" value="1"/>
</dbReference>
<evidence type="ECO:0000256" key="2">
    <source>
        <dbReference type="SAM" id="Phobius"/>
    </source>
</evidence>
<dbReference type="EMBL" id="JABFTS010000001">
    <property type="protein sequence ID" value="MCE8050276.1"/>
    <property type="molecule type" value="Genomic_DNA"/>
</dbReference>
<dbReference type="InterPro" id="IPR007607">
    <property type="entry name" value="BacA/B"/>
</dbReference>
<keyword evidence="2" id="KW-1133">Transmembrane helix</keyword>
<dbReference type="PANTHER" id="PTHR35024:SF4">
    <property type="entry name" value="POLYMER-FORMING CYTOSKELETAL PROTEIN"/>
    <property type="match status" value="1"/>
</dbReference>
<dbReference type="AlphaFoldDB" id="A0AAW4YQL0"/>
<name>A0AAW4YQL0_9GAMM</name>
<organism evidence="3 4">
    <name type="scientific">Billgrantia desiderata</name>
    <dbReference type="NCBI Taxonomy" id="52021"/>
    <lineage>
        <taxon>Bacteria</taxon>
        <taxon>Pseudomonadati</taxon>
        <taxon>Pseudomonadota</taxon>
        <taxon>Gammaproteobacteria</taxon>
        <taxon>Oceanospirillales</taxon>
        <taxon>Halomonadaceae</taxon>
        <taxon>Billgrantia</taxon>
    </lineage>
</organism>
<sequence length="200" mass="20573">MGIQTWFIFLGVAAMTLIVWDGRRRKGQRRATEVGLSTGLAAPLPAAQASLQAVASMSEPAGGTANAEVQKTVVPHVEEGSRIGMATRVLGNLTAREPVVIKGSIEGAVIAQDHHVMVTMSGRVSSHLEGREVSVDGQVAGVVKAGDKLTLLSRARVEGSLAARRLECLAGARVRGEVAALGLSAGAPLVACAQAEPGLP</sequence>
<keyword evidence="2" id="KW-0472">Membrane</keyword>
<evidence type="ECO:0000313" key="3">
    <source>
        <dbReference type="EMBL" id="MCE8050276.1"/>
    </source>
</evidence>
<protein>
    <submittedName>
        <fullName evidence="3">Polymer-forming cytoskeletal protein</fullName>
    </submittedName>
</protein>
<evidence type="ECO:0000313" key="4">
    <source>
        <dbReference type="Proteomes" id="UP001320178"/>
    </source>
</evidence>
<accession>A0AAW4YQL0</accession>
<comment type="similarity">
    <text evidence="1">Belongs to the bactofilin family.</text>
</comment>
<reference evidence="3" key="1">
    <citation type="submission" date="2020-05" db="EMBL/GenBank/DDBJ databases">
        <authorList>
            <person name="Wang L."/>
            <person name="Shao Z."/>
        </authorList>
    </citation>
    <scope>NUCLEOTIDE SEQUENCE</scope>
    <source>
        <strain evidence="3">MCCC 1A05776</strain>
    </source>
</reference>